<name>C8NGT0_9LACT</name>
<protein>
    <submittedName>
        <fullName evidence="1">Uncharacterized protein</fullName>
    </submittedName>
</protein>
<dbReference type="Proteomes" id="UP000005926">
    <property type="component" value="Unassembled WGS sequence"/>
</dbReference>
<comment type="caution">
    <text evidence="1">The sequence shown here is derived from an EMBL/GenBank/DDBJ whole genome shotgun (WGS) entry which is preliminary data.</text>
</comment>
<evidence type="ECO:0000313" key="1">
    <source>
        <dbReference type="EMBL" id="EEW36907.1"/>
    </source>
</evidence>
<evidence type="ECO:0000313" key="2">
    <source>
        <dbReference type="Proteomes" id="UP000005926"/>
    </source>
</evidence>
<dbReference type="HOGENOM" id="CLU_130936_1_1_9"/>
<dbReference type="InterPro" id="IPR038690">
    <property type="entry name" value="NusG_2_sf"/>
</dbReference>
<organism evidence="1 2">
    <name type="scientific">Granulicatella adiacens ATCC 49175</name>
    <dbReference type="NCBI Taxonomy" id="638301"/>
    <lineage>
        <taxon>Bacteria</taxon>
        <taxon>Bacillati</taxon>
        <taxon>Bacillota</taxon>
        <taxon>Bacilli</taxon>
        <taxon>Lactobacillales</taxon>
        <taxon>Carnobacteriaceae</taxon>
        <taxon>Granulicatella</taxon>
    </lineage>
</organism>
<dbReference type="CDD" id="cd09911">
    <property type="entry name" value="Lin0431_like"/>
    <property type="match status" value="1"/>
</dbReference>
<sequence>MRTIFKKYSDLIKPYDIIIVLVLLVLSFLPNAIYAYQQATVKEEAKIYAIITIDGEEVQRIELSENTPREEFYFEPHDNQYNIIEVDGTRIRDKEDNSPDQIAVNTGWISKPGQTSICLPHGLMIEIVSTEPANSDNDTIIPL</sequence>
<reference evidence="1 2" key="1">
    <citation type="submission" date="2009-08" db="EMBL/GenBank/DDBJ databases">
        <authorList>
            <person name="Muzny D."/>
            <person name="Qin X."/>
            <person name="Deng J."/>
            <person name="Jiang H."/>
            <person name="Liu Y."/>
            <person name="Qu J."/>
            <person name="Song X.-Z."/>
            <person name="Zhang L."/>
            <person name="Thornton R."/>
            <person name="Coyle M."/>
            <person name="Francisco L."/>
            <person name="Jackson L."/>
            <person name="Javaid M."/>
            <person name="Korchina V."/>
            <person name="Kovar C."/>
            <person name="Mata R."/>
            <person name="Mathew T."/>
            <person name="Ngo R."/>
            <person name="Nguyen L."/>
            <person name="Nguyen N."/>
            <person name="Okwuonu G."/>
            <person name="Ongeri F."/>
            <person name="Pham C."/>
            <person name="Simmons D."/>
            <person name="Wilczek-Boney K."/>
            <person name="Hale W."/>
            <person name="Jakkamsetti A."/>
            <person name="Pham P."/>
            <person name="Ruth R."/>
            <person name="San Lucas F."/>
            <person name="Warren J."/>
            <person name="Zhang J."/>
            <person name="Zhao Z."/>
            <person name="Zhou C."/>
            <person name="Zhu D."/>
            <person name="Lee S."/>
            <person name="Bess C."/>
            <person name="Blankenburg K."/>
            <person name="Forbes L."/>
            <person name="Fu Q."/>
            <person name="Gubbala S."/>
            <person name="Hirani K."/>
            <person name="Jayaseelan J.C."/>
            <person name="Lara F."/>
            <person name="Munidasa M."/>
            <person name="Palculict T."/>
            <person name="Patil S."/>
            <person name="Pu L.-L."/>
            <person name="Saada N."/>
            <person name="Tang L."/>
            <person name="Weissenberger G."/>
            <person name="Zhu Y."/>
            <person name="Hemphill L."/>
            <person name="Shang Y."/>
            <person name="Youmans B."/>
            <person name="Ayvaz T."/>
            <person name="Ross M."/>
            <person name="Santibanez J."/>
            <person name="Aqrawi P."/>
            <person name="Gross S."/>
            <person name="Joshi V."/>
            <person name="Fowler G."/>
            <person name="Nazareth L."/>
            <person name="Reid J."/>
            <person name="Worley K."/>
            <person name="Petrosino J."/>
            <person name="Highlander S."/>
            <person name="Gibbs R."/>
        </authorList>
    </citation>
    <scope>NUCLEOTIDE SEQUENCE [LARGE SCALE GENOMIC DNA]</scope>
    <source>
        <strain evidence="1 2">ATCC 49175</strain>
    </source>
</reference>
<dbReference type="EMBL" id="ACKZ01000020">
    <property type="protein sequence ID" value="EEW36907.1"/>
    <property type="molecule type" value="Genomic_DNA"/>
</dbReference>
<keyword evidence="2" id="KW-1185">Reference proteome</keyword>
<dbReference type="Gene3D" id="2.60.320.10">
    <property type="entry name" value="N-utilization substance G protein NusG, insert domain"/>
    <property type="match status" value="1"/>
</dbReference>
<gene>
    <name evidence="1" type="ORF">HMPREF0444_1125</name>
</gene>
<accession>C8NGT0</accession>
<dbReference type="STRING" id="638301.HMPREF0444_1125"/>
<dbReference type="RefSeq" id="WP_005607306.1">
    <property type="nucleotide sequence ID" value="NZ_CP102283.1"/>
</dbReference>
<dbReference type="Pfam" id="PF07009">
    <property type="entry name" value="NusG_II"/>
    <property type="match status" value="1"/>
</dbReference>
<dbReference type="eggNOG" id="COG5341">
    <property type="taxonomic scope" value="Bacteria"/>
</dbReference>
<dbReference type="GeneID" id="78411880"/>
<proteinExistence type="predicted"/>
<dbReference type="AlphaFoldDB" id="C8NGT0"/>